<dbReference type="InterPro" id="IPR002502">
    <property type="entry name" value="Amidase_domain"/>
</dbReference>
<sequence>MSREIEMAVSRRALLRGGFTVTAMGVLGTSTAPLAFGEVGARAVDRPRIHTCSEWGARPPNGTITVENHKPTYIVVHHTAGGNSSDTSLAHAYQISRGIQNFHMDGRGWIDSGQQLTNSRGGHITEGRHRSVEILDGGTRHVQGANVGNHNSEVIGIENEGLYSTVDVPVALWNSLVQLVAYIAQSYGISPDMIRGHRDFNATECPGQVLYERLPELIAAVRAALGTSPASPAAPLRSWPLLKPGEQSDKVLAAQHLLRARGVAVKADGVFGDATFAAVARLAAENGVAYEPCYASRSADESGFVGVTTWPLLVRTVRAGDTGEAAQAARVLMSARGERFATVDTPTWQRLLA</sequence>
<dbReference type="Gene3D" id="1.10.101.10">
    <property type="entry name" value="PGBD-like superfamily/PGBD"/>
    <property type="match status" value="1"/>
</dbReference>
<protein>
    <recommendedName>
        <fullName evidence="6">N-acetylmuramoyl-L-alanine amidase</fullName>
    </recommendedName>
</protein>
<dbReference type="CDD" id="cd06583">
    <property type="entry name" value="PGRP"/>
    <property type="match status" value="1"/>
</dbReference>
<dbReference type="SMART" id="SM00644">
    <property type="entry name" value="Ami_2"/>
    <property type="match status" value="1"/>
</dbReference>
<organism evidence="4 5">
    <name type="scientific">Actinophytocola algeriensis</name>
    <dbReference type="NCBI Taxonomy" id="1768010"/>
    <lineage>
        <taxon>Bacteria</taxon>
        <taxon>Bacillati</taxon>
        <taxon>Actinomycetota</taxon>
        <taxon>Actinomycetes</taxon>
        <taxon>Pseudonocardiales</taxon>
        <taxon>Pseudonocardiaceae</taxon>
    </lineage>
</organism>
<evidence type="ECO:0000259" key="2">
    <source>
        <dbReference type="SMART" id="SM00644"/>
    </source>
</evidence>
<dbReference type="PANTHER" id="PTHR11022">
    <property type="entry name" value="PEPTIDOGLYCAN RECOGNITION PROTEIN"/>
    <property type="match status" value="1"/>
</dbReference>
<dbReference type="SMART" id="SM00701">
    <property type="entry name" value="PGRP"/>
    <property type="match status" value="1"/>
</dbReference>
<evidence type="ECO:0000259" key="3">
    <source>
        <dbReference type="SMART" id="SM00701"/>
    </source>
</evidence>
<evidence type="ECO:0008006" key="6">
    <source>
        <dbReference type="Google" id="ProtNLM"/>
    </source>
</evidence>
<reference evidence="4 5" key="1">
    <citation type="submission" date="2020-08" db="EMBL/GenBank/DDBJ databases">
        <title>Genomic Encyclopedia of Type Strains, Phase III (KMG-III): the genomes of soil and plant-associated and newly described type strains.</title>
        <authorList>
            <person name="Whitman W."/>
        </authorList>
    </citation>
    <scope>NUCLEOTIDE SEQUENCE [LARGE SCALE GENOMIC DNA]</scope>
    <source>
        <strain evidence="4 5">CECT 8960</strain>
    </source>
</reference>
<feature type="domain" description="N-acetylmuramoyl-L-alanine amidase" evidence="2">
    <location>
        <begin position="59"/>
        <end position="207"/>
    </location>
</feature>
<dbReference type="EMBL" id="JACHJQ010000003">
    <property type="protein sequence ID" value="MBB4907243.1"/>
    <property type="molecule type" value="Genomic_DNA"/>
</dbReference>
<dbReference type="Proteomes" id="UP000520767">
    <property type="component" value="Unassembled WGS sequence"/>
</dbReference>
<dbReference type="InterPro" id="IPR036366">
    <property type="entry name" value="PGBDSf"/>
</dbReference>
<dbReference type="SUPFAM" id="SSF47090">
    <property type="entry name" value="PGBD-like"/>
    <property type="match status" value="1"/>
</dbReference>
<evidence type="ECO:0000313" key="5">
    <source>
        <dbReference type="Proteomes" id="UP000520767"/>
    </source>
</evidence>
<accession>A0A7W7VEG7</accession>
<dbReference type="GO" id="GO:0009253">
    <property type="term" value="P:peptidoglycan catabolic process"/>
    <property type="evidence" value="ECO:0007669"/>
    <property type="project" value="InterPro"/>
</dbReference>
<comment type="similarity">
    <text evidence="1">Belongs to the N-acetylmuramoyl-L-alanine amidase 2 family.</text>
</comment>
<dbReference type="InterPro" id="IPR036505">
    <property type="entry name" value="Amidase/PGRP_sf"/>
</dbReference>
<dbReference type="InterPro" id="IPR006311">
    <property type="entry name" value="TAT_signal"/>
</dbReference>
<dbReference type="InterPro" id="IPR006619">
    <property type="entry name" value="PGRP_domain_met/bac"/>
</dbReference>
<comment type="caution">
    <text evidence="4">The sequence shown here is derived from an EMBL/GenBank/DDBJ whole genome shotgun (WGS) entry which is preliminary data.</text>
</comment>
<dbReference type="AlphaFoldDB" id="A0A7W7VEG7"/>
<dbReference type="PROSITE" id="PS51318">
    <property type="entry name" value="TAT"/>
    <property type="match status" value="1"/>
</dbReference>
<dbReference type="GO" id="GO:0008745">
    <property type="term" value="F:N-acetylmuramoyl-L-alanine amidase activity"/>
    <property type="evidence" value="ECO:0007669"/>
    <property type="project" value="InterPro"/>
</dbReference>
<gene>
    <name evidence="4" type="ORF">FHR82_003463</name>
</gene>
<dbReference type="SUPFAM" id="SSF55846">
    <property type="entry name" value="N-acetylmuramoyl-L-alanine amidase-like"/>
    <property type="match status" value="1"/>
</dbReference>
<dbReference type="InterPro" id="IPR036365">
    <property type="entry name" value="PGBD-like_sf"/>
</dbReference>
<dbReference type="RefSeq" id="WP_225944037.1">
    <property type="nucleotide sequence ID" value="NZ_JACHJQ010000003.1"/>
</dbReference>
<feature type="domain" description="Peptidoglycan recognition protein family" evidence="3">
    <location>
        <begin position="47"/>
        <end position="201"/>
    </location>
</feature>
<proteinExistence type="inferred from homology"/>
<keyword evidence="5" id="KW-1185">Reference proteome</keyword>
<evidence type="ECO:0000256" key="1">
    <source>
        <dbReference type="ARBA" id="ARBA00007553"/>
    </source>
</evidence>
<dbReference type="Gene3D" id="3.40.80.10">
    <property type="entry name" value="Peptidoglycan recognition protein-like"/>
    <property type="match status" value="1"/>
</dbReference>
<dbReference type="Pfam" id="PF01510">
    <property type="entry name" value="Amidase_2"/>
    <property type="match status" value="1"/>
</dbReference>
<dbReference type="InterPro" id="IPR015510">
    <property type="entry name" value="PGRP"/>
</dbReference>
<dbReference type="GO" id="GO:0008270">
    <property type="term" value="F:zinc ion binding"/>
    <property type="evidence" value="ECO:0007669"/>
    <property type="project" value="InterPro"/>
</dbReference>
<name>A0A7W7VEG7_9PSEU</name>
<dbReference type="PANTHER" id="PTHR11022:SF41">
    <property type="entry name" value="PEPTIDOGLYCAN-RECOGNITION PROTEIN LC-RELATED"/>
    <property type="match status" value="1"/>
</dbReference>
<evidence type="ECO:0000313" key="4">
    <source>
        <dbReference type="EMBL" id="MBB4907243.1"/>
    </source>
</evidence>